<feature type="transmembrane region" description="Helical" evidence="1">
    <location>
        <begin position="91"/>
        <end position="111"/>
    </location>
</feature>
<dbReference type="EMBL" id="JASZZN010000001">
    <property type="protein sequence ID" value="MDM4013940.1"/>
    <property type="molecule type" value="Genomic_DNA"/>
</dbReference>
<dbReference type="Proteomes" id="UP001239462">
    <property type="component" value="Unassembled WGS sequence"/>
</dbReference>
<sequence length="173" mass="17977">MDSPHRSGLVAGQRGRQADPEAVLPSRLLPRISFRSLLGLTTASAIVIAVVSAAGDGGAYAIAGAVGLGYLLGCFVLFVALFLLSWAVAMFPRLVGVALMVAGVQLLVARLTGTSFAGLAFLTSTVSLVGIEVIGLFLLLYPIGRETQDAAHSPFAEDQLPPQIFAPRDPTDS</sequence>
<accession>A0ABT7PBR7</accession>
<reference evidence="2 3" key="1">
    <citation type="submission" date="2023-06" db="EMBL/GenBank/DDBJ databases">
        <title>Roseiconus lacunae JC819 isolated from Gulf of Mannar region, Tamil Nadu.</title>
        <authorList>
            <person name="Pk S."/>
            <person name="Ch S."/>
            <person name="Ch V.R."/>
        </authorList>
    </citation>
    <scope>NUCLEOTIDE SEQUENCE [LARGE SCALE GENOMIC DNA]</scope>
    <source>
        <strain evidence="2 3">JC819</strain>
    </source>
</reference>
<keyword evidence="1" id="KW-1133">Transmembrane helix</keyword>
<feature type="transmembrane region" description="Helical" evidence="1">
    <location>
        <begin position="60"/>
        <end position="84"/>
    </location>
</feature>
<name>A0ABT7PBR7_9BACT</name>
<keyword evidence="3" id="KW-1185">Reference proteome</keyword>
<evidence type="ECO:0000256" key="1">
    <source>
        <dbReference type="SAM" id="Phobius"/>
    </source>
</evidence>
<comment type="caution">
    <text evidence="2">The sequence shown here is derived from an EMBL/GenBank/DDBJ whole genome shotgun (WGS) entry which is preliminary data.</text>
</comment>
<evidence type="ECO:0000313" key="2">
    <source>
        <dbReference type="EMBL" id="MDM4013940.1"/>
    </source>
</evidence>
<feature type="transmembrane region" description="Helical" evidence="1">
    <location>
        <begin position="37"/>
        <end position="54"/>
    </location>
</feature>
<organism evidence="2 3">
    <name type="scientific">Roseiconus lacunae</name>
    <dbReference type="NCBI Taxonomy" id="2605694"/>
    <lineage>
        <taxon>Bacteria</taxon>
        <taxon>Pseudomonadati</taxon>
        <taxon>Planctomycetota</taxon>
        <taxon>Planctomycetia</taxon>
        <taxon>Pirellulales</taxon>
        <taxon>Pirellulaceae</taxon>
        <taxon>Roseiconus</taxon>
    </lineage>
</organism>
<gene>
    <name evidence="2" type="ORF">QTN89_00770</name>
</gene>
<protein>
    <recommendedName>
        <fullName evidence="4">DUF4345 domain-containing protein</fullName>
    </recommendedName>
</protein>
<feature type="transmembrane region" description="Helical" evidence="1">
    <location>
        <begin position="117"/>
        <end position="141"/>
    </location>
</feature>
<evidence type="ECO:0000313" key="3">
    <source>
        <dbReference type="Proteomes" id="UP001239462"/>
    </source>
</evidence>
<keyword evidence="1" id="KW-0472">Membrane</keyword>
<keyword evidence="1" id="KW-0812">Transmembrane</keyword>
<evidence type="ECO:0008006" key="4">
    <source>
        <dbReference type="Google" id="ProtNLM"/>
    </source>
</evidence>
<dbReference type="RefSeq" id="WP_149495172.1">
    <property type="nucleotide sequence ID" value="NZ_CP141221.1"/>
</dbReference>
<proteinExistence type="predicted"/>